<feature type="domain" description="F-box" evidence="1">
    <location>
        <begin position="13"/>
        <end position="58"/>
    </location>
</feature>
<name>A0A392PM68_9FABA</name>
<dbReference type="Pfam" id="PF00646">
    <property type="entry name" value="F-box"/>
    <property type="match status" value="1"/>
</dbReference>
<dbReference type="SUPFAM" id="SSF81383">
    <property type="entry name" value="F-box domain"/>
    <property type="match status" value="1"/>
</dbReference>
<dbReference type="AlphaFoldDB" id="A0A392PM68"/>
<reference evidence="2 3" key="1">
    <citation type="journal article" date="2018" name="Front. Plant Sci.">
        <title>Red Clover (Trifolium pratense) and Zigzag Clover (T. medium) - A Picture of Genomic Similarities and Differences.</title>
        <authorList>
            <person name="Dluhosova J."/>
            <person name="Istvanek J."/>
            <person name="Nedelnik J."/>
            <person name="Repkova J."/>
        </authorList>
    </citation>
    <scope>NUCLEOTIDE SEQUENCE [LARGE SCALE GENOMIC DNA]</scope>
    <source>
        <strain evidence="3">cv. 10/8</strain>
        <tissue evidence="2">Leaf</tissue>
    </source>
</reference>
<comment type="caution">
    <text evidence="2">The sequence shown here is derived from an EMBL/GenBank/DDBJ whole genome shotgun (WGS) entry which is preliminary data.</text>
</comment>
<dbReference type="InterPro" id="IPR036047">
    <property type="entry name" value="F-box-like_dom_sf"/>
</dbReference>
<organism evidence="2 3">
    <name type="scientific">Trifolium medium</name>
    <dbReference type="NCBI Taxonomy" id="97028"/>
    <lineage>
        <taxon>Eukaryota</taxon>
        <taxon>Viridiplantae</taxon>
        <taxon>Streptophyta</taxon>
        <taxon>Embryophyta</taxon>
        <taxon>Tracheophyta</taxon>
        <taxon>Spermatophyta</taxon>
        <taxon>Magnoliopsida</taxon>
        <taxon>eudicotyledons</taxon>
        <taxon>Gunneridae</taxon>
        <taxon>Pentapetalae</taxon>
        <taxon>rosids</taxon>
        <taxon>fabids</taxon>
        <taxon>Fabales</taxon>
        <taxon>Fabaceae</taxon>
        <taxon>Papilionoideae</taxon>
        <taxon>50 kb inversion clade</taxon>
        <taxon>NPAAA clade</taxon>
        <taxon>Hologalegina</taxon>
        <taxon>IRL clade</taxon>
        <taxon>Trifolieae</taxon>
        <taxon>Trifolium</taxon>
    </lineage>
</organism>
<dbReference type="InterPro" id="IPR001810">
    <property type="entry name" value="F-box_dom"/>
</dbReference>
<evidence type="ECO:0000259" key="1">
    <source>
        <dbReference type="PROSITE" id="PS50181"/>
    </source>
</evidence>
<proteinExistence type="predicted"/>
<protein>
    <submittedName>
        <fullName evidence="2">F-box/kelch-repeat protein</fullName>
    </submittedName>
</protein>
<dbReference type="CDD" id="cd22157">
    <property type="entry name" value="F-box_AtFBW1-like"/>
    <property type="match status" value="1"/>
</dbReference>
<dbReference type="SMART" id="SM00256">
    <property type="entry name" value="FBOX"/>
    <property type="match status" value="1"/>
</dbReference>
<evidence type="ECO:0000313" key="3">
    <source>
        <dbReference type="Proteomes" id="UP000265520"/>
    </source>
</evidence>
<accession>A0A392PM68</accession>
<dbReference type="PROSITE" id="PS50181">
    <property type="entry name" value="FBOX"/>
    <property type="match status" value="1"/>
</dbReference>
<dbReference type="Gene3D" id="1.20.1280.50">
    <property type="match status" value="1"/>
</dbReference>
<dbReference type="PANTHER" id="PTHR31672:SF13">
    <property type="entry name" value="F-BOX PROTEIN CPR30-LIKE"/>
    <property type="match status" value="1"/>
</dbReference>
<evidence type="ECO:0000313" key="2">
    <source>
        <dbReference type="EMBL" id="MCI13178.1"/>
    </source>
</evidence>
<sequence>MMRSPKHTGDVNVSIIPALPFDVISEILSRLPVKSLLQFRCVSKSWKSLISHPIFARNHLNLSTTRHLLRLIYDKPSSRGAFSHYTVGSCHGILCIANYHCFDDFKPLVVS</sequence>
<dbReference type="EMBL" id="LXQA010087180">
    <property type="protein sequence ID" value="MCI13178.1"/>
    <property type="molecule type" value="Genomic_DNA"/>
</dbReference>
<keyword evidence="3" id="KW-1185">Reference proteome</keyword>
<dbReference type="PANTHER" id="PTHR31672">
    <property type="entry name" value="BNACNNG10540D PROTEIN"/>
    <property type="match status" value="1"/>
</dbReference>
<dbReference type="Proteomes" id="UP000265520">
    <property type="component" value="Unassembled WGS sequence"/>
</dbReference>
<dbReference type="InterPro" id="IPR050796">
    <property type="entry name" value="SCF_F-box_component"/>
</dbReference>